<dbReference type="HOGENOM" id="CLU_179405_1_1_10"/>
<dbReference type="EMBL" id="AP014548">
    <property type="protein sequence ID" value="BAO54081.1"/>
    <property type="molecule type" value="Genomic_DNA"/>
</dbReference>
<evidence type="ECO:0008006" key="4">
    <source>
        <dbReference type="Google" id="ProtNLM"/>
    </source>
</evidence>
<keyword evidence="1" id="KW-0812">Transmembrane</keyword>
<dbReference type="OrthoDB" id="677174at2"/>
<name>W8VZ74_9FLAO</name>
<accession>W8VZ74</accession>
<dbReference type="AlphaFoldDB" id="W8VZ74"/>
<sequence length="86" mass="9536">MEFNYTDLIGYAASLFVLLSFFNKDLRKLRIVNSIGCGLFVIYGILLPSIPVILTNVAILLVNAYYLFVKKEPVSPAPDVHAGEES</sequence>
<keyword evidence="1" id="KW-1133">Transmembrane helix</keyword>
<reference evidence="2 3" key="1">
    <citation type="journal article" date="2014" name="Proc. Natl. Acad. Sci. U.S.A.">
        <title>Functional characterization of flavobacteria rhodopsins reveals a unique class of light-driven chloride pump in bacteria.</title>
        <authorList>
            <person name="Yoshizawa S."/>
            <person name="Kumagai Y."/>
            <person name="Kim H."/>
            <person name="Ogura Y."/>
            <person name="Hayashi T."/>
            <person name="Iwasaki W."/>
            <person name="DeLong E.F."/>
            <person name="Kogure K."/>
        </authorList>
    </citation>
    <scope>NUCLEOTIDE SEQUENCE [LARGE SCALE GENOMIC DNA]</scope>
    <source>
        <strain evidence="2 3">S1-08</strain>
    </source>
</reference>
<organism evidence="2 3">
    <name type="scientific">Nonlabens marinus S1-08</name>
    <dbReference type="NCBI Taxonomy" id="1454201"/>
    <lineage>
        <taxon>Bacteria</taxon>
        <taxon>Pseudomonadati</taxon>
        <taxon>Bacteroidota</taxon>
        <taxon>Flavobacteriia</taxon>
        <taxon>Flavobacteriales</taxon>
        <taxon>Flavobacteriaceae</taxon>
        <taxon>Nonlabens</taxon>
    </lineage>
</organism>
<dbReference type="KEGG" id="nmf:NMS_0072"/>
<evidence type="ECO:0000313" key="2">
    <source>
        <dbReference type="EMBL" id="BAO54081.1"/>
    </source>
</evidence>
<evidence type="ECO:0000256" key="1">
    <source>
        <dbReference type="SAM" id="Phobius"/>
    </source>
</evidence>
<keyword evidence="3" id="KW-1185">Reference proteome</keyword>
<feature type="transmembrane region" description="Helical" evidence="1">
    <location>
        <begin position="35"/>
        <end position="68"/>
    </location>
</feature>
<dbReference type="STRING" id="1454201.NMS_0072"/>
<evidence type="ECO:0000313" key="3">
    <source>
        <dbReference type="Proteomes" id="UP000031760"/>
    </source>
</evidence>
<dbReference type="Proteomes" id="UP000031760">
    <property type="component" value="Chromosome"/>
</dbReference>
<dbReference type="Pfam" id="PF10688">
    <property type="entry name" value="Imp-YgjV"/>
    <property type="match status" value="1"/>
</dbReference>
<dbReference type="RefSeq" id="WP_041494844.1">
    <property type="nucleotide sequence ID" value="NZ_AP014548.1"/>
</dbReference>
<keyword evidence="1" id="KW-0472">Membrane</keyword>
<protein>
    <recommendedName>
        <fullName evidence="4">Uroporphyrinogen decarboxylase</fullName>
    </recommendedName>
</protein>
<feature type="transmembrane region" description="Helical" evidence="1">
    <location>
        <begin position="6"/>
        <end position="23"/>
    </location>
</feature>
<proteinExistence type="predicted"/>
<gene>
    <name evidence="2" type="ORF">NMS_0072</name>
</gene>
<dbReference type="InterPro" id="IPR019629">
    <property type="entry name" value="Uncharacterised_HI1736/YgjV"/>
</dbReference>